<protein>
    <recommendedName>
        <fullName evidence="5">Cingulin</fullName>
    </recommendedName>
</protein>
<evidence type="ECO:0000313" key="10">
    <source>
        <dbReference type="RefSeq" id="XP_018084200.1"/>
    </source>
</evidence>
<dbReference type="Proteomes" id="UP000186698">
    <property type="component" value="Chromosome 8L"/>
</dbReference>
<dbReference type="GeneID" id="398149"/>
<evidence type="ECO:0000256" key="2">
    <source>
        <dbReference type="ARBA" id="ARBA00022427"/>
    </source>
</evidence>
<dbReference type="PANTHER" id="PTHR46349">
    <property type="entry name" value="CINGULIN-LIKE PROTEIN 1-RELATED"/>
    <property type="match status" value="1"/>
</dbReference>
<feature type="compositionally biased region" description="Polar residues" evidence="7">
    <location>
        <begin position="83"/>
        <end position="97"/>
    </location>
</feature>
<keyword evidence="3 6" id="KW-0175">Coiled coil</keyword>
<feature type="domain" description="Myosin tail" evidence="8">
    <location>
        <begin position="1095"/>
        <end position="1322"/>
    </location>
</feature>
<evidence type="ECO:0000256" key="4">
    <source>
        <dbReference type="ARBA" id="ARBA00038467"/>
    </source>
</evidence>
<dbReference type="GO" id="GO:0008017">
    <property type="term" value="F:microtubule binding"/>
    <property type="evidence" value="ECO:0000318"/>
    <property type="project" value="GO_Central"/>
</dbReference>
<dbReference type="Gene3D" id="1.10.287.1490">
    <property type="match status" value="1"/>
</dbReference>
<dbReference type="RefSeq" id="XP_018084200.1">
    <property type="nucleotide sequence ID" value="XM_018228711.2"/>
</dbReference>
<dbReference type="GO" id="GO:0016459">
    <property type="term" value="C:myosin complex"/>
    <property type="evidence" value="ECO:0007669"/>
    <property type="project" value="InterPro"/>
</dbReference>
<feature type="region of interest" description="Disordered" evidence="7">
    <location>
        <begin position="1053"/>
        <end position="1080"/>
    </location>
</feature>
<dbReference type="PaxDb" id="8355-A0A1L8FDB5"/>
<name>A0A1L8FDB5_XENLA</name>
<feature type="compositionally biased region" description="Low complexity" evidence="7">
    <location>
        <begin position="200"/>
        <end position="211"/>
    </location>
</feature>
<feature type="coiled-coil region" evidence="6">
    <location>
        <begin position="439"/>
        <end position="830"/>
    </location>
</feature>
<evidence type="ECO:0000256" key="3">
    <source>
        <dbReference type="ARBA" id="ARBA00023054"/>
    </source>
</evidence>
<accession>A0A1L8FDB5</accession>
<keyword evidence="2" id="KW-0796">Tight junction</keyword>
<evidence type="ECO:0000256" key="7">
    <source>
        <dbReference type="SAM" id="MobiDB-lite"/>
    </source>
</evidence>
<dbReference type="OrthoDB" id="6108017at2759"/>
<gene>
    <name evidence="10 11 12" type="primary">cgn.L</name>
    <name evidence="10 11" type="synonym">cgn</name>
</gene>
<evidence type="ECO:0000313" key="11">
    <source>
        <dbReference type="RefSeq" id="XP_018084201.1"/>
    </source>
</evidence>
<proteinExistence type="inferred from homology"/>
<dbReference type="CTD" id="398149"/>
<feature type="compositionally biased region" description="Basic and acidic residues" evidence="7">
    <location>
        <begin position="290"/>
        <end position="312"/>
    </location>
</feature>
<dbReference type="GO" id="GO:0005923">
    <property type="term" value="C:bicellular tight junction"/>
    <property type="evidence" value="ECO:0000318"/>
    <property type="project" value="GO_Central"/>
</dbReference>
<feature type="region of interest" description="Disordered" evidence="7">
    <location>
        <begin position="71"/>
        <end position="264"/>
    </location>
</feature>
<dbReference type="AGR" id="Xenbase:XB-GENE-1009260"/>
<dbReference type="RefSeq" id="XP_018084201.1">
    <property type="nucleotide sequence ID" value="XM_018228712.2"/>
</dbReference>
<feature type="region of interest" description="Disordered" evidence="7">
    <location>
        <begin position="278"/>
        <end position="312"/>
    </location>
</feature>
<dbReference type="OMA" id="HWREMFQ"/>
<feature type="compositionally biased region" description="Low complexity" evidence="7">
    <location>
        <begin position="116"/>
        <end position="132"/>
    </location>
</feature>
<evidence type="ECO:0000313" key="9">
    <source>
        <dbReference type="Proteomes" id="UP000186698"/>
    </source>
</evidence>
<dbReference type="Pfam" id="PF01576">
    <property type="entry name" value="Myosin_tail_1"/>
    <property type="match status" value="1"/>
</dbReference>
<dbReference type="GO" id="GO:0000226">
    <property type="term" value="P:microtubule cytoskeleton organization"/>
    <property type="evidence" value="ECO:0000318"/>
    <property type="project" value="GO_Central"/>
</dbReference>
<keyword evidence="9" id="KW-1185">Reference proteome</keyword>
<evidence type="ECO:0000259" key="8">
    <source>
        <dbReference type="Pfam" id="PF01576"/>
    </source>
</evidence>
<comment type="similarity">
    <text evidence="4">Belongs to the cingulin family.</text>
</comment>
<reference evidence="10 11" key="1">
    <citation type="submission" date="2022-04" db="UniProtKB">
        <authorList>
            <consortium name="RefSeq"/>
        </authorList>
    </citation>
    <scope>IDENTIFICATION</scope>
    <source>
        <strain evidence="10 11">J_2021</strain>
        <tissue evidence="10 11">Erythrocytes</tissue>
    </source>
</reference>
<evidence type="ECO:0000256" key="5">
    <source>
        <dbReference type="ARBA" id="ARBA00044075"/>
    </source>
</evidence>
<sequence length="1368" mass="159464">MERDIYGDMADQHIPVGQGVQIRFIGDLKENGKPRGKRSKQDSYGVAVRVQGIDGQPFVVLNSGDKAKSSFGVQIKSQEPYLNASNTSPPNYQNYSSKPRGPSRSISSESELPENPYGSRGYRPSSSHYSSASDEEQKPRGNIRGSDGLSSLPRPLQASRREELRRSQSHSSLLEPDVEESYDYDHHYSERSSTLDTTYSQSSRDSAWSRSSQKKIDNGDYPSLGYRSATSQQSTSVSNKTKKNGLSTSSPSNQSNEDIDTKPLSSVDSLINKFDIKGQVRGRTARRSQALKDERKRSQSLDGRKNYHDTADSREIIVEKQNEVQTMREPVNASNRSFNRQTLERGDISKTRLTKEWLDQDREEPVILKQQRTVQSEFQLKSTPDLLRDQQPDGNDPTREMIFGILREGSLESENTLRKKTSILLEKLPSLQVQPGEDTISLGSQKKELERKVAELQRQLDDEMKQRMKLETSQGRPKAGMQRLEIELEESKEECSRLKELYEKKKNELSAMSQELMEVRMGKEQVETKLRTMEDKLMDSKEELSHLRAKGGTSPDKLALLKELEEVQDELDEVLQIRQKQEELLRQKDRELTALKGALKDEVANHDKDLDRVREQYQNDMQQLRKNMDNVSQDQLSLESERQKINQVVRNLQRELEESSDEISQWKEMFQKNKEELRSTKQELLQMKLEKEESEDELKETRDRFSLLQSELAQVKKGSVDPGEVASVRKELQRVQDQLKQLSVDKQKVEENLQQREREMSALKGTLKEEVSGRDRETVRLREQLQSEVMQVKKENEGLAKESRRIQDQLKQVLLEKQRHEETVHQRERELSVLKGALKDEVSGRDRETEKLRERLEQDALMTKRSYEELVKINKRLESEKTDLERVRQVIENNLQESREENDDLRRKILGLEAQLKETNTFCDDLQRAESRLKDKINKLEAERKRMEDSLGEVADQEQELAFVKRDLESKLDEAQRSLKRLSLEYEELQECYQEEMKQKDHLKKTKNELEEQKRLLDKSMDKLTRELDNMSNESRGSLQLLQTQLEEYREKSRKEIGEAQKQAKEKTAEAERHQFNSSRMQEEVQKLKLALQELQVEKETVELDKQMISQRLQSLEQDIESKKRVQDDRSRQVKVLEDKLKRMEAELDEEKNTVELLTDRVNRSRDQMEQQRAELNQERSRGQDLECDKISLERQNKELKNRLASMEGQQKPSVNVSHLEAKLQEIQERLQLEEREKATLLSTNRKLERKLKELNIQLEDERLQVNDQKDQLNLRVKALKRQVDEAEEEIERLEGLRKKAVREMEEQQEINEQLQTRVKVMEKESKRKPIRPAHDDDLSSDGEFGGPYDPSSITSLLTESNLQTSSC</sequence>
<comment type="subcellular location">
    <subcellularLocation>
        <location evidence="1">Cell junction</location>
        <location evidence="1">Tight junction</location>
    </subcellularLocation>
</comment>
<feature type="compositionally biased region" description="Basic and acidic residues" evidence="7">
    <location>
        <begin position="1320"/>
        <end position="1338"/>
    </location>
</feature>
<dbReference type="STRING" id="8355.A0A1L8FDB5"/>
<dbReference type="PANTHER" id="PTHR46349:SF4">
    <property type="entry name" value="CINGULIN"/>
    <property type="match status" value="1"/>
</dbReference>
<dbReference type="Xenbase" id="XB-GENE-1009260">
    <property type="gene designation" value="cgn.L"/>
</dbReference>
<organism evidence="11">
    <name type="scientific">Xenopus laevis</name>
    <name type="common">African clawed frog</name>
    <dbReference type="NCBI Taxonomy" id="8355"/>
    <lineage>
        <taxon>Eukaryota</taxon>
        <taxon>Metazoa</taxon>
        <taxon>Chordata</taxon>
        <taxon>Craniata</taxon>
        <taxon>Vertebrata</taxon>
        <taxon>Euteleostomi</taxon>
        <taxon>Amphibia</taxon>
        <taxon>Batrachia</taxon>
        <taxon>Anura</taxon>
        <taxon>Pipoidea</taxon>
        <taxon>Pipidae</taxon>
        <taxon>Xenopodinae</taxon>
        <taxon>Xenopus</taxon>
        <taxon>Xenopus</taxon>
    </lineage>
</organism>
<evidence type="ECO:0000313" key="12">
    <source>
        <dbReference type="Xenbase" id="XB-GENE-1009260"/>
    </source>
</evidence>
<feature type="compositionally biased region" description="Polar residues" evidence="7">
    <location>
        <begin position="1352"/>
        <end position="1368"/>
    </location>
</feature>
<dbReference type="InterPro" id="IPR002928">
    <property type="entry name" value="Myosin_tail"/>
</dbReference>
<evidence type="ECO:0000256" key="1">
    <source>
        <dbReference type="ARBA" id="ARBA00004435"/>
    </source>
</evidence>
<feature type="compositionally biased region" description="Polar residues" evidence="7">
    <location>
        <begin position="228"/>
        <end position="256"/>
    </location>
</feature>
<keyword evidence="2" id="KW-0965">Cell junction</keyword>
<feature type="region of interest" description="Disordered" evidence="7">
    <location>
        <begin position="1308"/>
        <end position="1368"/>
    </location>
</feature>
<evidence type="ECO:0000256" key="6">
    <source>
        <dbReference type="SAM" id="Coils"/>
    </source>
</evidence>
<feature type="region of interest" description="Disordered" evidence="7">
    <location>
        <begin position="1163"/>
        <end position="1183"/>
    </location>
</feature>
<dbReference type="FunFam" id="1.10.287.1490:FF:000049">
    <property type="entry name" value="Cingulin"/>
    <property type="match status" value="1"/>
</dbReference>